<reference evidence="1 2" key="1">
    <citation type="submission" date="2017-04" db="EMBL/GenBank/DDBJ databases">
        <title>The new phylogeny of genus Mycobacterium.</title>
        <authorList>
            <person name="Tortoli E."/>
            <person name="Trovato A."/>
            <person name="Cirillo D.M."/>
        </authorList>
    </citation>
    <scope>NUCLEOTIDE SEQUENCE [LARGE SCALE GENOMIC DNA]</scope>
    <source>
        <strain evidence="1 2">DSM 45247</strain>
    </source>
</reference>
<protein>
    <submittedName>
        <fullName evidence="1">Uncharacterized protein</fullName>
    </submittedName>
</protein>
<dbReference type="GO" id="GO:0016705">
    <property type="term" value="F:oxidoreductase activity, acting on paired donors, with incorporation or reduction of molecular oxygen"/>
    <property type="evidence" value="ECO:0007669"/>
    <property type="project" value="InterPro"/>
</dbReference>
<sequence length="158" mass="16800">MCTPDGHRIDIDLTDRAPLRLGIADGQHVWLHTPGDLTRVRASDLRRLAREVAAVRVEYPGRDVVADIHVVIADEAQAARAALAEAGKSPPVDTLFYVGTASGLAGLVADLYALGITDGAMLIPLLGSGVVEFLRREVLPELQTLLPAGPRSSQPRPA</sequence>
<dbReference type="InterPro" id="IPR036661">
    <property type="entry name" value="Luciferase-like_sf"/>
</dbReference>
<proteinExistence type="predicted"/>
<gene>
    <name evidence="1" type="ORF">B8W69_00205</name>
</gene>
<dbReference type="RefSeq" id="WP_085287974.1">
    <property type="nucleotide sequence ID" value="NZ_NCXM01000001.1"/>
</dbReference>
<dbReference type="AlphaFoldDB" id="A0A1X2LE78"/>
<dbReference type="Gene3D" id="3.20.20.30">
    <property type="entry name" value="Luciferase-like domain"/>
    <property type="match status" value="1"/>
</dbReference>
<comment type="caution">
    <text evidence="1">The sequence shown here is derived from an EMBL/GenBank/DDBJ whole genome shotgun (WGS) entry which is preliminary data.</text>
</comment>
<dbReference type="SUPFAM" id="SSF51679">
    <property type="entry name" value="Bacterial luciferase-like"/>
    <property type="match status" value="1"/>
</dbReference>
<dbReference type="OrthoDB" id="4530034at2"/>
<evidence type="ECO:0000313" key="1">
    <source>
        <dbReference type="EMBL" id="OSC32266.1"/>
    </source>
</evidence>
<dbReference type="Proteomes" id="UP000242320">
    <property type="component" value="Unassembled WGS sequence"/>
</dbReference>
<organism evidence="1 2">
    <name type="scientific">Mycolicibacterium vulneris</name>
    <dbReference type="NCBI Taxonomy" id="547163"/>
    <lineage>
        <taxon>Bacteria</taxon>
        <taxon>Bacillati</taxon>
        <taxon>Actinomycetota</taxon>
        <taxon>Actinomycetes</taxon>
        <taxon>Mycobacteriales</taxon>
        <taxon>Mycobacteriaceae</taxon>
        <taxon>Mycolicibacterium</taxon>
    </lineage>
</organism>
<accession>A0A1X2LE78</accession>
<dbReference type="EMBL" id="NCXM01000001">
    <property type="protein sequence ID" value="OSC32266.1"/>
    <property type="molecule type" value="Genomic_DNA"/>
</dbReference>
<evidence type="ECO:0000313" key="2">
    <source>
        <dbReference type="Proteomes" id="UP000242320"/>
    </source>
</evidence>
<name>A0A1X2LE78_9MYCO</name>
<keyword evidence="2" id="KW-1185">Reference proteome</keyword>